<evidence type="ECO:0000313" key="3">
    <source>
        <dbReference type="Proteomes" id="UP000265703"/>
    </source>
</evidence>
<sequence length="306" mass="35077">MYLKRIIVAQVIIISALIALLVVYILYKYDKFNSQPSLLNTLSPKNAETLPMPGLLICTDSINLQINVTSGPSWPQKNTNFSMPTSDLFIEGVWNQCWTINTTEPIVYKHQPMEKLHAPSWNDLKIDITYLGGNGNILPQAPYAITLLKPLDNPDVQDLPWIYTSSLNKIRISYSVENRTYLNKQNEILFNNQLITETYSPEAPNGIEVRADPFLITQTEEYQAITEFSIITDILTFATSVLLTTYFILFGKGRFHPWGIMHYLLREKPKYTEIDNSQDTLMNVAVAYLDIKDIRGKDIEDNIKKY</sequence>
<protein>
    <submittedName>
        <fullName evidence="2">Uncharacterized protein</fullName>
    </submittedName>
</protein>
<dbReference type="EMBL" id="QKYT01000025">
    <property type="protein sequence ID" value="RIA97769.1"/>
    <property type="molecule type" value="Genomic_DNA"/>
</dbReference>
<feature type="transmembrane region" description="Helical" evidence="1">
    <location>
        <begin position="7"/>
        <end position="27"/>
    </location>
</feature>
<comment type="caution">
    <text evidence="2">The sequence shown here is derived from an EMBL/GenBank/DDBJ whole genome shotgun (WGS) entry which is preliminary data.</text>
</comment>
<proteinExistence type="predicted"/>
<reference evidence="2 3" key="1">
    <citation type="submission" date="2018-06" db="EMBL/GenBank/DDBJ databases">
        <title>Comparative genomics reveals the genomic features of Rhizophagus irregularis, R. cerebriforme, R. diaphanum and Gigaspora rosea, and their symbiotic lifestyle signature.</title>
        <authorList>
            <person name="Morin E."/>
            <person name="San Clemente H."/>
            <person name="Chen E.C.H."/>
            <person name="De La Providencia I."/>
            <person name="Hainaut M."/>
            <person name="Kuo A."/>
            <person name="Kohler A."/>
            <person name="Murat C."/>
            <person name="Tang N."/>
            <person name="Roy S."/>
            <person name="Loubradou J."/>
            <person name="Henrissat B."/>
            <person name="Grigoriev I.V."/>
            <person name="Corradi N."/>
            <person name="Roux C."/>
            <person name="Martin F.M."/>
        </authorList>
    </citation>
    <scope>NUCLEOTIDE SEQUENCE [LARGE SCALE GENOMIC DNA]</scope>
    <source>
        <strain evidence="2 3">DAOM 227022</strain>
    </source>
</reference>
<gene>
    <name evidence="2" type="ORF">C1645_751489</name>
</gene>
<organism evidence="2 3">
    <name type="scientific">Glomus cerebriforme</name>
    <dbReference type="NCBI Taxonomy" id="658196"/>
    <lineage>
        <taxon>Eukaryota</taxon>
        <taxon>Fungi</taxon>
        <taxon>Fungi incertae sedis</taxon>
        <taxon>Mucoromycota</taxon>
        <taxon>Glomeromycotina</taxon>
        <taxon>Glomeromycetes</taxon>
        <taxon>Glomerales</taxon>
        <taxon>Glomeraceae</taxon>
        <taxon>Glomus</taxon>
    </lineage>
</organism>
<dbReference type="OrthoDB" id="10383591at2759"/>
<evidence type="ECO:0000256" key="1">
    <source>
        <dbReference type="SAM" id="Phobius"/>
    </source>
</evidence>
<dbReference type="AlphaFoldDB" id="A0A397TK73"/>
<keyword evidence="3" id="KW-1185">Reference proteome</keyword>
<evidence type="ECO:0000313" key="2">
    <source>
        <dbReference type="EMBL" id="RIA97769.1"/>
    </source>
</evidence>
<keyword evidence="1" id="KW-1133">Transmembrane helix</keyword>
<keyword evidence="1" id="KW-0812">Transmembrane</keyword>
<keyword evidence="1" id="KW-0472">Membrane</keyword>
<name>A0A397TK73_9GLOM</name>
<feature type="transmembrane region" description="Helical" evidence="1">
    <location>
        <begin position="228"/>
        <end position="251"/>
    </location>
</feature>
<accession>A0A397TK73</accession>
<dbReference type="Proteomes" id="UP000265703">
    <property type="component" value="Unassembled WGS sequence"/>
</dbReference>